<dbReference type="PANTHER" id="PTHR10492">
    <property type="match status" value="1"/>
</dbReference>
<evidence type="ECO:0000259" key="1">
    <source>
        <dbReference type="Pfam" id="PF21530"/>
    </source>
</evidence>
<dbReference type="EMBL" id="KQ418273">
    <property type="protein sequence ID" value="KOF88025.1"/>
    <property type="molecule type" value="Genomic_DNA"/>
</dbReference>
<dbReference type="InterPro" id="IPR049163">
    <property type="entry name" value="Pif1-like_2B_dom"/>
</dbReference>
<gene>
    <name evidence="2" type="ORF">OCBIM_22015664mg</name>
</gene>
<dbReference type="OrthoDB" id="6155655at2759"/>
<dbReference type="AlphaFoldDB" id="A0A0L8HGX4"/>
<sequence>SNNVSKKASTLSKINGQVPQYFPGSPHIYKSVGTIVDPEEMVNYPTEFLNSLEPPGLPSPLRLGLKVGSPVMLWRNLDSPTPCNGKRLEVRKMMPHVTEGAIVPGCEKGEDVFIPRILFIPWEQKFLFHSEECSFVFV</sequence>
<organism evidence="2">
    <name type="scientific">Octopus bimaculoides</name>
    <name type="common">California two-spotted octopus</name>
    <dbReference type="NCBI Taxonomy" id="37653"/>
    <lineage>
        <taxon>Eukaryota</taxon>
        <taxon>Metazoa</taxon>
        <taxon>Spiralia</taxon>
        <taxon>Lophotrochozoa</taxon>
        <taxon>Mollusca</taxon>
        <taxon>Cephalopoda</taxon>
        <taxon>Coleoidea</taxon>
        <taxon>Octopodiformes</taxon>
        <taxon>Octopoda</taxon>
        <taxon>Incirrata</taxon>
        <taxon>Octopodidae</taxon>
        <taxon>Octopus</taxon>
    </lineage>
</organism>
<feature type="non-terminal residue" evidence="2">
    <location>
        <position position="1"/>
    </location>
</feature>
<accession>A0A0L8HGX4</accession>
<feature type="domain" description="DNA helicase Pif1-like 2B" evidence="1">
    <location>
        <begin position="47"/>
        <end position="91"/>
    </location>
</feature>
<dbReference type="PANTHER" id="PTHR10492:SF57">
    <property type="entry name" value="ATP-DEPENDENT DNA HELICASE"/>
    <property type="match status" value="1"/>
</dbReference>
<dbReference type="Pfam" id="PF21530">
    <property type="entry name" value="Pif1_2B_dom"/>
    <property type="match status" value="1"/>
</dbReference>
<name>A0A0L8HGX4_OCTBM</name>
<evidence type="ECO:0000313" key="2">
    <source>
        <dbReference type="EMBL" id="KOF88025.1"/>
    </source>
</evidence>
<proteinExistence type="predicted"/>
<protein>
    <recommendedName>
        <fullName evidence="1">DNA helicase Pif1-like 2B domain-containing protein</fullName>
    </recommendedName>
</protein>
<dbReference type="STRING" id="37653.A0A0L8HGX4"/>
<reference evidence="2" key="1">
    <citation type="submission" date="2015-07" db="EMBL/GenBank/DDBJ databases">
        <title>MeaNS - Measles Nucleotide Surveillance Program.</title>
        <authorList>
            <person name="Tran T."/>
            <person name="Druce J."/>
        </authorList>
    </citation>
    <scope>NUCLEOTIDE SEQUENCE</scope>
    <source>
        <strain evidence="2">UCB-OBI-ISO-001</strain>
        <tissue evidence="2">Gonad</tissue>
    </source>
</reference>